<dbReference type="AlphaFoldDB" id="A0AA36JHG3"/>
<gene>
    <name evidence="1" type="ORF">EVOR1521_LOCUS28291</name>
</gene>
<accession>A0AA36JHG3</accession>
<evidence type="ECO:0000313" key="2">
    <source>
        <dbReference type="Proteomes" id="UP001178507"/>
    </source>
</evidence>
<evidence type="ECO:0000313" key="1">
    <source>
        <dbReference type="EMBL" id="CAJ1406293.1"/>
    </source>
</evidence>
<protein>
    <submittedName>
        <fullName evidence="1">Uncharacterized protein</fullName>
    </submittedName>
</protein>
<keyword evidence="2" id="KW-1185">Reference proteome</keyword>
<comment type="caution">
    <text evidence="1">The sequence shown here is derived from an EMBL/GenBank/DDBJ whole genome shotgun (WGS) entry which is preliminary data.</text>
</comment>
<sequence>MGGSSSQPELPALPQQHIVNVSDGQAHPAPGIERQQIGTTKQAKAVRPGLSLLRGTLRLENSQLQVEVVANVAGAVELLMPCVETPGERPWPKISAAPTGAVVRRMSIAASGKSELSFDCAGISLASLRKVGNHHSTTWPAVLVLRPGETAGALAQQPPDGTTLAFCASGAKTRKCCEPTPRTLH</sequence>
<proteinExistence type="predicted"/>
<reference evidence="1" key="1">
    <citation type="submission" date="2023-08" db="EMBL/GenBank/DDBJ databases">
        <authorList>
            <person name="Chen Y."/>
            <person name="Shah S."/>
            <person name="Dougan E. K."/>
            <person name="Thang M."/>
            <person name="Chan C."/>
        </authorList>
    </citation>
    <scope>NUCLEOTIDE SEQUENCE</scope>
</reference>
<organism evidence="1 2">
    <name type="scientific">Effrenium voratum</name>
    <dbReference type="NCBI Taxonomy" id="2562239"/>
    <lineage>
        <taxon>Eukaryota</taxon>
        <taxon>Sar</taxon>
        <taxon>Alveolata</taxon>
        <taxon>Dinophyceae</taxon>
        <taxon>Suessiales</taxon>
        <taxon>Symbiodiniaceae</taxon>
        <taxon>Effrenium</taxon>
    </lineage>
</organism>
<name>A0AA36JHG3_9DINO</name>
<dbReference type="Proteomes" id="UP001178507">
    <property type="component" value="Unassembled WGS sequence"/>
</dbReference>
<dbReference type="EMBL" id="CAUJNA010003622">
    <property type="protein sequence ID" value="CAJ1406293.1"/>
    <property type="molecule type" value="Genomic_DNA"/>
</dbReference>